<dbReference type="PANTHER" id="PTHR42718">
    <property type="entry name" value="MAJOR FACILITATOR SUPERFAMILY MULTIDRUG TRANSPORTER MFSC"/>
    <property type="match status" value="1"/>
</dbReference>
<keyword evidence="6 8" id="KW-1133">Transmembrane helix</keyword>
<comment type="subcellular location">
    <subcellularLocation>
        <location evidence="1">Cell membrane</location>
        <topology evidence="1">Multi-pass membrane protein</topology>
    </subcellularLocation>
</comment>
<proteinExistence type="inferred from homology"/>
<keyword evidence="5 8" id="KW-0812">Transmembrane</keyword>
<dbReference type="AlphaFoldDB" id="I8I1Q0"/>
<evidence type="ECO:0000256" key="3">
    <source>
        <dbReference type="ARBA" id="ARBA00022448"/>
    </source>
</evidence>
<dbReference type="InterPro" id="IPR011701">
    <property type="entry name" value="MFS"/>
</dbReference>
<feature type="transmembrane region" description="Helical" evidence="8">
    <location>
        <begin position="192"/>
        <end position="211"/>
    </location>
</feature>
<feature type="transmembrane region" description="Helical" evidence="8">
    <location>
        <begin position="36"/>
        <end position="57"/>
    </location>
</feature>
<evidence type="ECO:0000256" key="4">
    <source>
        <dbReference type="ARBA" id="ARBA00022475"/>
    </source>
</evidence>
<dbReference type="Gene3D" id="1.20.1250.20">
    <property type="entry name" value="MFS general substrate transporter like domains"/>
    <property type="match status" value="1"/>
</dbReference>
<dbReference type="PROSITE" id="PS50850">
    <property type="entry name" value="MFS"/>
    <property type="match status" value="1"/>
</dbReference>
<keyword evidence="3" id="KW-0813">Transport</keyword>
<dbReference type="Gene3D" id="1.20.1720.10">
    <property type="entry name" value="Multidrug resistance protein D"/>
    <property type="match status" value="1"/>
</dbReference>
<feature type="transmembrane region" description="Helical" evidence="8">
    <location>
        <begin position="326"/>
        <end position="344"/>
    </location>
</feature>
<dbReference type="GO" id="GO:0005886">
    <property type="term" value="C:plasma membrane"/>
    <property type="evidence" value="ECO:0007669"/>
    <property type="project" value="UniProtKB-SubCell"/>
</dbReference>
<gene>
    <name evidence="10" type="ORF">WQQ_32630</name>
</gene>
<feature type="transmembrane region" description="Helical" evidence="8">
    <location>
        <begin position="356"/>
        <end position="379"/>
    </location>
</feature>
<feature type="transmembrane region" description="Helical" evidence="8">
    <location>
        <begin position="223"/>
        <end position="242"/>
    </location>
</feature>
<dbReference type="PRINTS" id="PR01036">
    <property type="entry name" value="TCRTETB"/>
</dbReference>
<keyword evidence="11" id="KW-1185">Reference proteome</keyword>
<dbReference type="Proteomes" id="UP000003704">
    <property type="component" value="Unassembled WGS sequence"/>
</dbReference>
<dbReference type="InterPro" id="IPR036259">
    <property type="entry name" value="MFS_trans_sf"/>
</dbReference>
<feature type="transmembrane region" description="Helical" evidence="8">
    <location>
        <begin position="123"/>
        <end position="144"/>
    </location>
</feature>
<dbReference type="STRING" id="1172194.WQQ_32630"/>
<dbReference type="NCBIfam" id="TIGR00711">
    <property type="entry name" value="efflux_EmrB"/>
    <property type="match status" value="1"/>
</dbReference>
<protein>
    <recommendedName>
        <fullName evidence="9">Major facilitator superfamily (MFS) profile domain-containing protein</fullName>
    </recommendedName>
</protein>
<evidence type="ECO:0000256" key="7">
    <source>
        <dbReference type="ARBA" id="ARBA00023136"/>
    </source>
</evidence>
<dbReference type="PANTHER" id="PTHR42718:SF9">
    <property type="entry name" value="MAJOR FACILITATOR SUPERFAMILY MULTIDRUG TRANSPORTER MFSC"/>
    <property type="match status" value="1"/>
</dbReference>
<name>I8I1Q0_9GAMM</name>
<organism evidence="10 11">
    <name type="scientific">Hydrocarboniphaga effusa AP103</name>
    <dbReference type="NCBI Taxonomy" id="1172194"/>
    <lineage>
        <taxon>Bacteria</taxon>
        <taxon>Pseudomonadati</taxon>
        <taxon>Pseudomonadota</taxon>
        <taxon>Gammaproteobacteria</taxon>
        <taxon>Nevskiales</taxon>
        <taxon>Nevskiaceae</taxon>
        <taxon>Hydrocarboniphaga</taxon>
    </lineage>
</organism>
<feature type="transmembrane region" description="Helical" evidence="8">
    <location>
        <begin position="150"/>
        <end position="172"/>
    </location>
</feature>
<keyword evidence="7 8" id="KW-0472">Membrane</keyword>
<dbReference type="InterPro" id="IPR004638">
    <property type="entry name" value="EmrB-like"/>
</dbReference>
<feature type="transmembrane region" description="Helical" evidence="8">
    <location>
        <begin position="89"/>
        <end position="111"/>
    </location>
</feature>
<comment type="similarity">
    <text evidence="2">Belongs to the major facilitator superfamily. EmrB family.</text>
</comment>
<evidence type="ECO:0000256" key="2">
    <source>
        <dbReference type="ARBA" id="ARBA00008537"/>
    </source>
</evidence>
<dbReference type="EMBL" id="AKGD01000002">
    <property type="protein sequence ID" value="EIT69681.1"/>
    <property type="molecule type" value="Genomic_DNA"/>
</dbReference>
<evidence type="ECO:0000256" key="8">
    <source>
        <dbReference type="SAM" id="Phobius"/>
    </source>
</evidence>
<feature type="transmembrane region" description="Helical" evidence="8">
    <location>
        <begin position="471"/>
        <end position="487"/>
    </location>
</feature>
<evidence type="ECO:0000313" key="10">
    <source>
        <dbReference type="EMBL" id="EIT69681.1"/>
    </source>
</evidence>
<evidence type="ECO:0000259" key="9">
    <source>
        <dbReference type="PROSITE" id="PS50850"/>
    </source>
</evidence>
<sequence>MVGFAAFMEVLDTSIANVSLAHIGGSLSASQDEATWVLTSYLVANAIILPMTGWLANSIGRRRYYILSIILFTLASVLCGLAPSLPVLIAARILQGLAGGALQPVSQAILADAFPPEKRGASMAIYGMAIVCGPAIGPPLGGFITDSYSWHWIFLVNAPIGLLLAFAAMRLVHDSPAQLEAQRRRREEPFSVDYFGFALIAIGMGAMQVMFDKGQQEDWFDSAFIRGCLTVCVAALATLVWWELRHPHPIINLRLFRNRNFVAANVLIFGVGVVMFGAIVLLPQFAQSVLGYSAMDAGLVMSPGSLLLILLMPLGARLAAKLDPRLMVCLGFVSTGIAMIVSAHYMSASASQGQMVMLRCLQSFGMAFLMVPINVLAYVGLPPTEGGNAAALINLMRNIGSSVGISLAVTWLARGMQLHQSQLVDRVSVLDPAYQQTMAAMNGSFDTVSAQAVIAGQVAQQAALLSYADDFYFFGAVALLIAPLIWMSKRPPAGAVAPPPEAH</sequence>
<evidence type="ECO:0000256" key="6">
    <source>
        <dbReference type="ARBA" id="ARBA00022989"/>
    </source>
</evidence>
<reference evidence="10 11" key="1">
    <citation type="journal article" date="2012" name="J. Bacteriol.">
        <title>Genome Sequence of n-Alkane-Degrading Hydrocarboniphaga effusa Strain AP103T (ATCC BAA-332T).</title>
        <authorList>
            <person name="Chang H.K."/>
            <person name="Zylstra G.J."/>
            <person name="Chae J.C."/>
        </authorList>
    </citation>
    <scope>NUCLEOTIDE SEQUENCE [LARGE SCALE GENOMIC DNA]</scope>
    <source>
        <strain evidence="10 11">AP103</strain>
    </source>
</reference>
<evidence type="ECO:0000256" key="1">
    <source>
        <dbReference type="ARBA" id="ARBA00004651"/>
    </source>
</evidence>
<dbReference type="InterPro" id="IPR020846">
    <property type="entry name" value="MFS_dom"/>
</dbReference>
<dbReference type="CDD" id="cd17503">
    <property type="entry name" value="MFS_LmrB_MDR_like"/>
    <property type="match status" value="1"/>
</dbReference>
<feature type="transmembrane region" description="Helical" evidence="8">
    <location>
        <begin position="64"/>
        <end position="83"/>
    </location>
</feature>
<feature type="domain" description="Major facilitator superfamily (MFS) profile" evidence="9">
    <location>
        <begin position="1"/>
        <end position="493"/>
    </location>
</feature>
<comment type="caution">
    <text evidence="10">The sequence shown here is derived from an EMBL/GenBank/DDBJ whole genome shotgun (WGS) entry which is preliminary data.</text>
</comment>
<dbReference type="GO" id="GO:0022857">
    <property type="term" value="F:transmembrane transporter activity"/>
    <property type="evidence" value="ECO:0007669"/>
    <property type="project" value="InterPro"/>
</dbReference>
<dbReference type="SUPFAM" id="SSF103473">
    <property type="entry name" value="MFS general substrate transporter"/>
    <property type="match status" value="1"/>
</dbReference>
<dbReference type="PATRIC" id="fig|1172194.4.peg.3163"/>
<feature type="transmembrane region" description="Helical" evidence="8">
    <location>
        <begin position="262"/>
        <end position="286"/>
    </location>
</feature>
<evidence type="ECO:0000256" key="5">
    <source>
        <dbReference type="ARBA" id="ARBA00022692"/>
    </source>
</evidence>
<accession>I8I1Q0</accession>
<dbReference type="Pfam" id="PF07690">
    <property type="entry name" value="MFS_1"/>
    <property type="match status" value="1"/>
</dbReference>
<keyword evidence="4" id="KW-1003">Cell membrane</keyword>
<feature type="transmembrane region" description="Helical" evidence="8">
    <location>
        <begin position="292"/>
        <end position="314"/>
    </location>
</feature>
<evidence type="ECO:0000313" key="11">
    <source>
        <dbReference type="Proteomes" id="UP000003704"/>
    </source>
</evidence>